<comment type="function">
    <text evidence="1 5">Catalyzes the insertion of molybdate into adenylated molybdopterin with the concomitant release of AMP.</text>
</comment>
<evidence type="ECO:0000256" key="1">
    <source>
        <dbReference type="ARBA" id="ARBA00002901"/>
    </source>
</evidence>
<accession>A0ABC9ZPU7</accession>
<name>A0ABC9ZPU7_CORST</name>
<dbReference type="InterPro" id="IPR036688">
    <property type="entry name" value="MoeA_C_domain_IV_sf"/>
</dbReference>
<comment type="similarity">
    <text evidence="2 5">Belongs to the MoeA family.</text>
</comment>
<dbReference type="GO" id="GO:0046872">
    <property type="term" value="F:metal ion binding"/>
    <property type="evidence" value="ECO:0007669"/>
    <property type="project" value="UniProtKB-UniRule"/>
</dbReference>
<keyword evidence="5" id="KW-0479">Metal-binding</keyword>
<comment type="caution">
    <text evidence="7">The sequence shown here is derived from an EMBL/GenBank/DDBJ whole genome shotgun (WGS) entry which is preliminary data.</text>
</comment>
<dbReference type="SUPFAM" id="SSF63882">
    <property type="entry name" value="MoeA N-terminal region -like"/>
    <property type="match status" value="1"/>
</dbReference>
<proteinExistence type="inferred from homology"/>
<keyword evidence="3 5" id="KW-0500">Molybdenum</keyword>
<dbReference type="Pfam" id="PF00994">
    <property type="entry name" value="MoCF_biosynth"/>
    <property type="match status" value="1"/>
</dbReference>
<protein>
    <recommendedName>
        <fullName evidence="5">Molybdopterin molybdenumtransferase</fullName>
        <ecNumber evidence="5">2.10.1.1</ecNumber>
    </recommendedName>
</protein>
<dbReference type="InterPro" id="IPR005110">
    <property type="entry name" value="MoeA_linker/N"/>
</dbReference>
<dbReference type="AlphaFoldDB" id="A0ABC9ZPU7"/>
<dbReference type="InterPro" id="IPR036425">
    <property type="entry name" value="MoaB/Mog-like_dom_sf"/>
</dbReference>
<keyword evidence="5" id="KW-0460">Magnesium</keyword>
<dbReference type="InterPro" id="IPR038987">
    <property type="entry name" value="MoeA-like"/>
</dbReference>
<evidence type="ECO:0000259" key="6">
    <source>
        <dbReference type="SMART" id="SM00852"/>
    </source>
</evidence>
<feature type="domain" description="MoaB/Mog" evidence="6">
    <location>
        <begin position="189"/>
        <end position="328"/>
    </location>
</feature>
<dbReference type="GO" id="GO:0006777">
    <property type="term" value="P:Mo-molybdopterin cofactor biosynthetic process"/>
    <property type="evidence" value="ECO:0007669"/>
    <property type="project" value="UniProtKB-UniRule"/>
</dbReference>
<dbReference type="PANTHER" id="PTHR10192:SF5">
    <property type="entry name" value="GEPHYRIN"/>
    <property type="match status" value="1"/>
</dbReference>
<dbReference type="PANTHER" id="PTHR10192">
    <property type="entry name" value="MOLYBDOPTERIN BIOSYNTHESIS PROTEIN"/>
    <property type="match status" value="1"/>
</dbReference>
<gene>
    <name evidence="7" type="ORF">Cst04h_21870</name>
</gene>
<dbReference type="Gene3D" id="3.40.980.10">
    <property type="entry name" value="MoaB/Mog-like domain"/>
    <property type="match status" value="1"/>
</dbReference>
<dbReference type="EC" id="2.10.1.1" evidence="5"/>
<keyword evidence="5" id="KW-0501">Molybdenum cofactor biosynthesis</keyword>
<dbReference type="EMBL" id="BJLD01000002">
    <property type="protein sequence ID" value="GEA44017.1"/>
    <property type="molecule type" value="Genomic_DNA"/>
</dbReference>
<reference evidence="7 8" key="1">
    <citation type="submission" date="2019-06" db="EMBL/GenBank/DDBJ databases">
        <title>Draft genome sequence of Corynebacterium striatum NBRC 15291.</title>
        <authorList>
            <person name="Miura T."/>
            <person name="Furukawa M."/>
            <person name="Shimamura M."/>
            <person name="Ohyama Y."/>
            <person name="Yamazoe A."/>
            <person name="Kawasaki H."/>
        </authorList>
    </citation>
    <scope>NUCLEOTIDE SEQUENCE [LARGE SCALE GENOMIC DNA]</scope>
    <source>
        <strain evidence="7 8">NBRC 15291</strain>
    </source>
</reference>
<dbReference type="NCBIfam" id="TIGR00177">
    <property type="entry name" value="molyb_syn"/>
    <property type="match status" value="1"/>
</dbReference>
<comment type="catalytic activity">
    <reaction evidence="4">
        <text>adenylyl-molybdopterin + molybdate = Mo-molybdopterin + AMP + H(+)</text>
        <dbReference type="Rhea" id="RHEA:35047"/>
        <dbReference type="ChEBI" id="CHEBI:15378"/>
        <dbReference type="ChEBI" id="CHEBI:36264"/>
        <dbReference type="ChEBI" id="CHEBI:62727"/>
        <dbReference type="ChEBI" id="CHEBI:71302"/>
        <dbReference type="ChEBI" id="CHEBI:456215"/>
        <dbReference type="EC" id="2.10.1.1"/>
    </reaction>
</comment>
<dbReference type="CDD" id="cd00887">
    <property type="entry name" value="MoeA"/>
    <property type="match status" value="1"/>
</dbReference>
<comment type="pathway">
    <text evidence="5">Cofactor biosynthesis; molybdopterin biosynthesis.</text>
</comment>
<comment type="cofactor">
    <cofactor evidence="5">
        <name>Mg(2+)</name>
        <dbReference type="ChEBI" id="CHEBI:18420"/>
    </cofactor>
</comment>
<dbReference type="SUPFAM" id="SSF53218">
    <property type="entry name" value="Molybdenum cofactor biosynthesis proteins"/>
    <property type="match status" value="1"/>
</dbReference>
<dbReference type="Gene3D" id="2.40.340.10">
    <property type="entry name" value="MoeA, C-terminal, domain IV"/>
    <property type="match status" value="1"/>
</dbReference>
<evidence type="ECO:0000256" key="2">
    <source>
        <dbReference type="ARBA" id="ARBA00010763"/>
    </source>
</evidence>
<dbReference type="Proteomes" id="UP000315234">
    <property type="component" value="Unassembled WGS sequence"/>
</dbReference>
<dbReference type="InterPro" id="IPR036135">
    <property type="entry name" value="MoeA_linker/N_sf"/>
</dbReference>
<organism evidence="7 8">
    <name type="scientific">Corynebacterium striatum</name>
    <dbReference type="NCBI Taxonomy" id="43770"/>
    <lineage>
        <taxon>Bacteria</taxon>
        <taxon>Bacillati</taxon>
        <taxon>Actinomycetota</taxon>
        <taxon>Actinomycetes</taxon>
        <taxon>Mycobacteriales</taxon>
        <taxon>Corynebacteriaceae</taxon>
        <taxon>Corynebacterium</taxon>
    </lineage>
</organism>
<dbReference type="GO" id="GO:0061599">
    <property type="term" value="F:molybdopterin molybdotransferase activity"/>
    <property type="evidence" value="ECO:0007669"/>
    <property type="project" value="UniProtKB-UniRule"/>
</dbReference>
<dbReference type="InterPro" id="IPR001453">
    <property type="entry name" value="MoaB/Mog_dom"/>
</dbReference>
<dbReference type="Gene3D" id="3.90.105.10">
    <property type="entry name" value="Molybdopterin biosynthesis moea protein, domain 2"/>
    <property type="match status" value="1"/>
</dbReference>
<dbReference type="Pfam" id="PF03453">
    <property type="entry name" value="MoeA_N"/>
    <property type="match status" value="1"/>
</dbReference>
<evidence type="ECO:0000256" key="4">
    <source>
        <dbReference type="ARBA" id="ARBA00047317"/>
    </source>
</evidence>
<sequence length="414" mass="43954">MKSMRSPQEHFDAIMSHARPVPVEVFPEVQPVNEKLLGRVIAEHVTARLAVPPFSNSAMDGFLVHVKDLLELPARLPVAGDVPAGQAPKEVPAGKAVRIMTGAPVPEDNDGLVVVPVELTDIPAGPHELPSEVTINETPRRTHIRPKGENVREGATIAKPGTVVDAGLIAALISAGITHVRVYRPILVGVVSSGDELVEGSSLEPGQLPDSNGPMIESLIRSTIPHAVVTHKRSSDAPEQLRETIEQLFHSHEVVITTGGVSAGAFDVTQTALQAAEDCEAWFGGVKQKPGTPQGFSLYGGLPVISLPGNPVAAFVSYHLYVSPFLEALSGRPARTKVCSGRTIVARAGEEFPMAHKHGTAFVPTRLEFGEFVVAYPFASGLSSHFVASLHGTCGLVEVTSEIQAGDEVRVVIY</sequence>
<evidence type="ECO:0000313" key="7">
    <source>
        <dbReference type="EMBL" id="GEA44017.1"/>
    </source>
</evidence>
<evidence type="ECO:0000313" key="8">
    <source>
        <dbReference type="Proteomes" id="UP000315234"/>
    </source>
</evidence>
<dbReference type="Gene3D" id="2.170.190.11">
    <property type="entry name" value="Molybdopterin biosynthesis moea protein, domain 3"/>
    <property type="match status" value="1"/>
</dbReference>
<evidence type="ECO:0000256" key="5">
    <source>
        <dbReference type="RuleBase" id="RU365090"/>
    </source>
</evidence>
<evidence type="ECO:0000256" key="3">
    <source>
        <dbReference type="ARBA" id="ARBA00022505"/>
    </source>
</evidence>
<dbReference type="SMART" id="SM00852">
    <property type="entry name" value="MoCF_biosynth"/>
    <property type="match status" value="1"/>
</dbReference>
<keyword evidence="5" id="KW-0808">Transferase</keyword>